<dbReference type="AlphaFoldDB" id="L1NGP0"/>
<keyword evidence="5 8" id="KW-0521">NADP</keyword>
<dbReference type="Gene3D" id="3.40.430.10">
    <property type="entry name" value="Dihydrofolate Reductase, subunit A"/>
    <property type="match status" value="1"/>
</dbReference>
<dbReference type="Proteomes" id="UP000010408">
    <property type="component" value="Unassembled WGS sequence"/>
</dbReference>
<dbReference type="PANTHER" id="PTHR48069">
    <property type="entry name" value="DIHYDROFOLATE REDUCTASE"/>
    <property type="match status" value="1"/>
</dbReference>
<dbReference type="STRING" id="1127696.HMPREF9134_00414"/>
<evidence type="ECO:0000256" key="5">
    <source>
        <dbReference type="ARBA" id="ARBA00022857"/>
    </source>
</evidence>
<comment type="function">
    <text evidence="7 8">Key enzyme in folate metabolism. Catalyzes an essential reaction for de novo glycine and purine synthesis, and for DNA precursor synthesis.</text>
</comment>
<dbReference type="EC" id="1.5.1.3" evidence="3 8"/>
<dbReference type="PIRSF" id="PIRSF000194">
    <property type="entry name" value="DHFR"/>
    <property type="match status" value="1"/>
</dbReference>
<dbReference type="UniPathway" id="UPA00077">
    <property type="reaction ID" value="UER00158"/>
</dbReference>
<evidence type="ECO:0000256" key="1">
    <source>
        <dbReference type="ARBA" id="ARBA00004903"/>
    </source>
</evidence>
<feature type="domain" description="DHFR" evidence="9">
    <location>
        <begin position="2"/>
        <end position="164"/>
    </location>
</feature>
<dbReference type="GO" id="GO:0046654">
    <property type="term" value="P:tetrahydrofolate biosynthetic process"/>
    <property type="evidence" value="ECO:0007669"/>
    <property type="project" value="UniProtKB-UniPathway"/>
</dbReference>
<dbReference type="InterPro" id="IPR001796">
    <property type="entry name" value="DHFR_dom"/>
</dbReference>
<organism evidence="10 11">
    <name type="scientific">Porphyromonas catoniae F0037</name>
    <dbReference type="NCBI Taxonomy" id="1127696"/>
    <lineage>
        <taxon>Bacteria</taxon>
        <taxon>Pseudomonadati</taxon>
        <taxon>Bacteroidota</taxon>
        <taxon>Bacteroidia</taxon>
        <taxon>Bacteroidales</taxon>
        <taxon>Porphyromonadaceae</taxon>
        <taxon>Porphyromonas</taxon>
    </lineage>
</organism>
<dbReference type="GO" id="GO:0004146">
    <property type="term" value="F:dihydrofolate reductase activity"/>
    <property type="evidence" value="ECO:0007669"/>
    <property type="project" value="UniProtKB-EC"/>
</dbReference>
<dbReference type="GO" id="GO:0070401">
    <property type="term" value="F:NADP+ binding"/>
    <property type="evidence" value="ECO:0007669"/>
    <property type="project" value="UniProtKB-ARBA"/>
</dbReference>
<dbReference type="eggNOG" id="COG0262">
    <property type="taxonomic scope" value="Bacteria"/>
</dbReference>
<evidence type="ECO:0000256" key="8">
    <source>
        <dbReference type="PIRNR" id="PIRNR000194"/>
    </source>
</evidence>
<dbReference type="PROSITE" id="PS51330">
    <property type="entry name" value="DHFR_2"/>
    <property type="match status" value="1"/>
</dbReference>
<dbReference type="InterPro" id="IPR012259">
    <property type="entry name" value="DHFR"/>
</dbReference>
<evidence type="ECO:0000256" key="2">
    <source>
        <dbReference type="ARBA" id="ARBA00009539"/>
    </source>
</evidence>
<dbReference type="CDD" id="cd00209">
    <property type="entry name" value="DHFR"/>
    <property type="match status" value="1"/>
</dbReference>
<dbReference type="GO" id="GO:0046655">
    <property type="term" value="P:folic acid metabolic process"/>
    <property type="evidence" value="ECO:0007669"/>
    <property type="project" value="TreeGrafter"/>
</dbReference>
<dbReference type="SUPFAM" id="SSF53597">
    <property type="entry name" value="Dihydrofolate reductase-like"/>
    <property type="match status" value="1"/>
</dbReference>
<dbReference type="PATRIC" id="fig|1127696.3.peg.358"/>
<dbReference type="RefSeq" id="WP_005468577.1">
    <property type="nucleotide sequence ID" value="NZ_KB291043.1"/>
</dbReference>
<dbReference type="Pfam" id="PF00186">
    <property type="entry name" value="DHFR_1"/>
    <property type="match status" value="1"/>
</dbReference>
<evidence type="ECO:0000256" key="4">
    <source>
        <dbReference type="ARBA" id="ARBA00022563"/>
    </source>
</evidence>
<dbReference type="GO" id="GO:0046452">
    <property type="term" value="P:dihydrofolate metabolic process"/>
    <property type="evidence" value="ECO:0007669"/>
    <property type="project" value="TreeGrafter"/>
</dbReference>
<evidence type="ECO:0000256" key="6">
    <source>
        <dbReference type="ARBA" id="ARBA00023002"/>
    </source>
</evidence>
<name>L1NGP0_9PORP</name>
<comment type="similarity">
    <text evidence="2 8">Belongs to the dihydrofolate reductase family.</text>
</comment>
<comment type="pathway">
    <text evidence="1 8">Cofactor biosynthesis; tetrahydrofolate biosynthesis; 5,6,7,8-tetrahydrofolate from 7,8-dihydrofolate: step 1/1.</text>
</comment>
<evidence type="ECO:0000256" key="7">
    <source>
        <dbReference type="ARBA" id="ARBA00025067"/>
    </source>
</evidence>
<evidence type="ECO:0000259" key="9">
    <source>
        <dbReference type="PROSITE" id="PS51330"/>
    </source>
</evidence>
<dbReference type="InterPro" id="IPR024072">
    <property type="entry name" value="DHFR-like_dom_sf"/>
</dbReference>
<gene>
    <name evidence="10" type="ORF">HMPREF9134_00414</name>
</gene>
<proteinExistence type="inferred from homology"/>
<accession>L1NGP0</accession>
<dbReference type="GO" id="GO:0006730">
    <property type="term" value="P:one-carbon metabolic process"/>
    <property type="evidence" value="ECO:0007669"/>
    <property type="project" value="UniProtKB-KW"/>
</dbReference>
<dbReference type="PANTHER" id="PTHR48069:SF3">
    <property type="entry name" value="DIHYDROFOLATE REDUCTASE"/>
    <property type="match status" value="1"/>
</dbReference>
<evidence type="ECO:0000256" key="3">
    <source>
        <dbReference type="ARBA" id="ARBA00012856"/>
    </source>
</evidence>
<evidence type="ECO:0000313" key="11">
    <source>
        <dbReference type="Proteomes" id="UP000010408"/>
    </source>
</evidence>
<dbReference type="EMBL" id="AMEQ01000013">
    <property type="protein sequence ID" value="EKY02558.1"/>
    <property type="molecule type" value="Genomic_DNA"/>
</dbReference>
<reference evidence="10 11" key="1">
    <citation type="submission" date="2012-05" db="EMBL/GenBank/DDBJ databases">
        <authorList>
            <person name="Weinstock G."/>
            <person name="Sodergren E."/>
            <person name="Lobos E.A."/>
            <person name="Fulton L."/>
            <person name="Fulton R."/>
            <person name="Courtney L."/>
            <person name="Fronick C."/>
            <person name="O'Laughlin M."/>
            <person name="Godfrey J."/>
            <person name="Wilson R.M."/>
            <person name="Miner T."/>
            <person name="Farmer C."/>
            <person name="Delehaunty K."/>
            <person name="Cordes M."/>
            <person name="Minx P."/>
            <person name="Tomlinson C."/>
            <person name="Chen J."/>
            <person name="Wollam A."/>
            <person name="Pepin K.H."/>
            <person name="Bhonagiri V."/>
            <person name="Zhang X."/>
            <person name="Suruliraj S."/>
            <person name="Warren W."/>
            <person name="Mitreva M."/>
            <person name="Mardis E.R."/>
            <person name="Wilson R.K."/>
        </authorList>
    </citation>
    <scope>NUCLEOTIDE SEQUENCE [LARGE SCALE GENOMIC DNA]</scope>
    <source>
        <strain evidence="10 11">F0037</strain>
    </source>
</reference>
<comment type="caution">
    <text evidence="10">The sequence shown here is derived from an EMBL/GenBank/DDBJ whole genome shotgun (WGS) entry which is preliminary data.</text>
</comment>
<sequence length="164" mass="18627">MTLSIVVAMALDRAIGKDNKLLWRLSDDLKRFKELTTGHAILMGRRTYESLPNGALPNRRNVVISRTLTSLPDAEVFASIDEAIKALCEQEEEVFVIGGGKIYSSILDRADRIYLTQVEAHFPDADTFFPQINQTEWVELSREEFPQGERNEYPSALVILSRKK</sequence>
<dbReference type="PRINTS" id="PR00070">
    <property type="entry name" value="DHFR"/>
</dbReference>
<evidence type="ECO:0000313" key="10">
    <source>
        <dbReference type="EMBL" id="EKY02558.1"/>
    </source>
</evidence>
<comment type="catalytic activity">
    <reaction evidence="8">
        <text>(6S)-5,6,7,8-tetrahydrofolate + NADP(+) = 7,8-dihydrofolate + NADPH + H(+)</text>
        <dbReference type="Rhea" id="RHEA:15009"/>
        <dbReference type="ChEBI" id="CHEBI:15378"/>
        <dbReference type="ChEBI" id="CHEBI:57451"/>
        <dbReference type="ChEBI" id="CHEBI:57453"/>
        <dbReference type="ChEBI" id="CHEBI:57783"/>
        <dbReference type="ChEBI" id="CHEBI:58349"/>
        <dbReference type="EC" id="1.5.1.3"/>
    </reaction>
</comment>
<dbReference type="HOGENOM" id="CLU_043966_5_2_10"/>
<keyword evidence="4 8" id="KW-0554">One-carbon metabolism</keyword>
<keyword evidence="6 8" id="KW-0560">Oxidoreductase</keyword>
<protein>
    <recommendedName>
        <fullName evidence="3 8">Dihydrofolate reductase</fullName>
        <ecNumber evidence="3 8">1.5.1.3</ecNumber>
    </recommendedName>
</protein>
<dbReference type="FunFam" id="3.40.430.10:FF:000001">
    <property type="entry name" value="Dihydrofolate reductase"/>
    <property type="match status" value="1"/>
</dbReference>